<dbReference type="Pfam" id="PF00687">
    <property type="entry name" value="Ribosomal_L1"/>
    <property type="match status" value="1"/>
</dbReference>
<dbReference type="InterPro" id="IPR002143">
    <property type="entry name" value="Ribosomal_uL1"/>
</dbReference>
<dbReference type="AlphaFoldDB" id="J7G8R0"/>
<evidence type="ECO:0000313" key="5">
    <source>
        <dbReference type="EMBL" id="AFP65628.1"/>
    </source>
</evidence>
<dbReference type="GO" id="GO:0003723">
    <property type="term" value="F:RNA binding"/>
    <property type="evidence" value="ECO:0007669"/>
    <property type="project" value="InterPro"/>
</dbReference>
<dbReference type="EMBL" id="CP003682">
    <property type="protein sequence ID" value="AFP65628.1"/>
    <property type="molecule type" value="Genomic_DNA"/>
</dbReference>
<dbReference type="InterPro" id="IPR050257">
    <property type="entry name" value="eL8/uL1-like"/>
</dbReference>
<sequence length="217" mass="24627">MSTKISPETINLAVSQILKNSFLNKKNFVETIELQIGLKNYDPKKDKRFSGTITLPNIPKPNKKIAILGDAVHLTEATRLQIDAYGIEDLKKFNKQKKPIKKFSKKYDFFLASDSIIRSIPRILGPGLNKVGKFPVLLSHSEDLIEKIKIIKSNIKLELKKVLCLGVSIGNVKMDNEKIVQNISLAINFLLSLLKKNWQNIKSLHLKSTMGKPFRIY</sequence>
<dbReference type="InterPro" id="IPR028364">
    <property type="entry name" value="Ribosomal_uL1/biogenesis"/>
</dbReference>
<dbReference type="FunFam" id="3.40.50.790:FF:000005">
    <property type="entry name" value="50S ribosomal protein L1"/>
    <property type="match status" value="1"/>
</dbReference>
<comment type="similarity">
    <text evidence="1 4">Belongs to the universal ribosomal protein uL1 family.</text>
</comment>
<dbReference type="Gene3D" id="3.40.50.790">
    <property type="match status" value="1"/>
</dbReference>
<dbReference type="Proteomes" id="UP000243348">
    <property type="component" value="Nucleomorph 3"/>
</dbReference>
<dbReference type="InterPro" id="IPR016095">
    <property type="entry name" value="Ribosomal_uL1_3-a/b-sand"/>
</dbReference>
<dbReference type="PANTHER" id="PTHR23105">
    <property type="entry name" value="RIBOSOMAL PROTEIN L7AE FAMILY MEMBER"/>
    <property type="match status" value="1"/>
</dbReference>
<name>J7G8R0_9CRYP</name>
<dbReference type="PROSITE" id="PS01199">
    <property type="entry name" value="RIBOSOMAL_L1"/>
    <property type="match status" value="1"/>
</dbReference>
<proteinExistence type="inferred from homology"/>
<dbReference type="GO" id="GO:0003735">
    <property type="term" value="F:structural constituent of ribosome"/>
    <property type="evidence" value="ECO:0007669"/>
    <property type="project" value="InterPro"/>
</dbReference>
<organism evidence="5 6">
    <name type="scientific">Chroomonas mesostigmatica CCMP1168</name>
    <dbReference type="NCBI Taxonomy" id="1195612"/>
    <lineage>
        <taxon>Eukaryota</taxon>
        <taxon>Cryptophyceae</taxon>
        <taxon>Pyrenomonadales</taxon>
        <taxon>Chroomonadaceae</taxon>
        <taxon>Chroomonas</taxon>
    </lineage>
</organism>
<dbReference type="SUPFAM" id="SSF56808">
    <property type="entry name" value="Ribosomal protein L1"/>
    <property type="match status" value="1"/>
</dbReference>
<keyword evidence="3 4" id="KW-0687">Ribonucleoprotein</keyword>
<dbReference type="InterPro" id="IPR023674">
    <property type="entry name" value="Ribosomal_uL1-like"/>
</dbReference>
<evidence type="ECO:0000313" key="6">
    <source>
        <dbReference type="Proteomes" id="UP000243348"/>
    </source>
</evidence>
<dbReference type="Gene3D" id="3.30.190.20">
    <property type="match status" value="1"/>
</dbReference>
<gene>
    <name evidence="5" type="primary">rpl0A</name>
    <name evidence="5" type="ORF">CMESO_483</name>
</gene>
<evidence type="ECO:0000256" key="1">
    <source>
        <dbReference type="ARBA" id="ARBA00010531"/>
    </source>
</evidence>
<protein>
    <recommendedName>
        <fullName evidence="4">Ribosomal protein</fullName>
    </recommendedName>
</protein>
<evidence type="ECO:0000256" key="2">
    <source>
        <dbReference type="ARBA" id="ARBA00022980"/>
    </source>
</evidence>
<dbReference type="InterPro" id="IPR023673">
    <property type="entry name" value="Ribosomal_uL1_CS"/>
</dbReference>
<keyword evidence="2 4" id="KW-0689">Ribosomal protein</keyword>
<reference evidence="5 6" key="1">
    <citation type="journal article" date="2012" name="Genome Biol. Evol.">
        <title>Nucleomorph genome sequence of the cryptophyte alga Chroomonas mesostigmatica CCMP1168 reveals lineage-specific gene loss and genome complexity.</title>
        <authorList>
            <person name="Moore C.E."/>
            <person name="Curtis B."/>
            <person name="Mills T."/>
            <person name="Tanifuji G."/>
            <person name="Archibald J.M."/>
        </authorList>
    </citation>
    <scope>NUCLEOTIDE SEQUENCE [LARGE SCALE GENOMIC DNA]</scope>
    <source>
        <strain evidence="5 6">CCMP1168</strain>
    </source>
</reference>
<keyword evidence="5" id="KW-0542">Nucleomorph</keyword>
<accession>J7G8R0</accession>
<evidence type="ECO:0000256" key="4">
    <source>
        <dbReference type="RuleBase" id="RU000659"/>
    </source>
</evidence>
<dbReference type="CDD" id="cd00403">
    <property type="entry name" value="Ribosomal_L1"/>
    <property type="match status" value="1"/>
</dbReference>
<evidence type="ECO:0000256" key="3">
    <source>
        <dbReference type="ARBA" id="ARBA00023274"/>
    </source>
</evidence>
<geneLocation type="nucleomorph" evidence="5"/>
<dbReference type="GO" id="GO:0015934">
    <property type="term" value="C:large ribosomal subunit"/>
    <property type="evidence" value="ECO:0007669"/>
    <property type="project" value="InterPro"/>
</dbReference>
<dbReference type="PIRSF" id="PIRSF002155">
    <property type="entry name" value="Ribosomal_L1"/>
    <property type="match status" value="1"/>
</dbReference>
<dbReference type="GO" id="GO:0006412">
    <property type="term" value="P:translation"/>
    <property type="evidence" value="ECO:0007669"/>
    <property type="project" value="InterPro"/>
</dbReference>